<organism evidence="1 2">
    <name type="scientific">Actinomyces capricornis</name>
    <dbReference type="NCBI Taxonomy" id="2755559"/>
    <lineage>
        <taxon>Bacteria</taxon>
        <taxon>Bacillati</taxon>
        <taxon>Actinomycetota</taxon>
        <taxon>Actinomycetes</taxon>
        <taxon>Actinomycetales</taxon>
        <taxon>Actinomycetaceae</taxon>
        <taxon>Actinomyces</taxon>
    </lineage>
</organism>
<keyword evidence="2" id="KW-1185">Reference proteome</keyword>
<dbReference type="EMBL" id="AP025017">
    <property type="protein sequence ID" value="BDA63815.1"/>
    <property type="molecule type" value="Genomic_DNA"/>
</dbReference>
<protein>
    <submittedName>
        <fullName evidence="1">Uncharacterized protein</fullName>
    </submittedName>
</protein>
<evidence type="ECO:0000313" key="1">
    <source>
        <dbReference type="EMBL" id="BDA63815.1"/>
    </source>
</evidence>
<gene>
    <name evidence="1" type="ORF">MANAM107_06490</name>
</gene>
<sequence>MPAARAVVRAVARALAGRASGVGRGGIGGGESVWLLGLGMPAPYCGIPAIPARGAVRCPRTAASADDGARAPA</sequence>
<evidence type="ECO:0000313" key="2">
    <source>
        <dbReference type="Proteomes" id="UP000824496"/>
    </source>
</evidence>
<accession>A0ABM7UET4</accession>
<reference evidence="1 2" key="1">
    <citation type="submission" date="2021-08" db="EMBL/GenBank/DDBJ databases">
        <title>Whole genome sequence of novel Actinomyces species strain MAS-1.</title>
        <authorList>
            <person name="Saito M."/>
            <person name="Kuwahara N."/>
            <person name="Takizawa T."/>
            <person name="Gotouda H."/>
            <person name="Ochiai T."/>
        </authorList>
    </citation>
    <scope>NUCLEOTIDE SEQUENCE [LARGE SCALE GENOMIC DNA]</scope>
    <source>
        <strain evidence="1 2">MAS-1</strain>
    </source>
</reference>
<name>A0ABM7UET4_9ACTO</name>
<dbReference type="Proteomes" id="UP000824496">
    <property type="component" value="Chromosome"/>
</dbReference>
<proteinExistence type="predicted"/>